<keyword evidence="2" id="KW-1185">Reference proteome</keyword>
<sequence>MTSNHTSSIVQPQALVEAGVIIRDETAKEGDAIGLLTQAAFMRDVFEPYRAVHRRGISAVQVS</sequence>
<dbReference type="RefSeq" id="WP_332614464.1">
    <property type="nucleotide sequence ID" value="NZ_JAXGFP010000001.1"/>
</dbReference>
<dbReference type="Proteomes" id="UP001355056">
    <property type="component" value="Unassembled WGS sequence"/>
</dbReference>
<name>A0ABU7YVH7_9GAMM</name>
<accession>A0ABU7YVH7</accession>
<evidence type="ECO:0000313" key="1">
    <source>
        <dbReference type="EMBL" id="MEG3182934.1"/>
    </source>
</evidence>
<organism evidence="1 2">
    <name type="scientific">Novilysobacter erysipheiresistens</name>
    <dbReference type="NCBI Taxonomy" id="1749332"/>
    <lineage>
        <taxon>Bacteria</taxon>
        <taxon>Pseudomonadati</taxon>
        <taxon>Pseudomonadota</taxon>
        <taxon>Gammaproteobacteria</taxon>
        <taxon>Lysobacterales</taxon>
        <taxon>Lysobacteraceae</taxon>
        <taxon>Novilysobacter</taxon>
    </lineage>
</organism>
<gene>
    <name evidence="1" type="ORF">SNE34_02775</name>
</gene>
<dbReference type="EMBL" id="JAXGFP010000001">
    <property type="protein sequence ID" value="MEG3182934.1"/>
    <property type="molecule type" value="Genomic_DNA"/>
</dbReference>
<comment type="caution">
    <text evidence="1">The sequence shown here is derived from an EMBL/GenBank/DDBJ whole genome shotgun (WGS) entry which is preliminary data.</text>
</comment>
<proteinExistence type="predicted"/>
<protein>
    <submittedName>
        <fullName evidence="1">Uncharacterized protein</fullName>
    </submittedName>
</protein>
<reference evidence="1 2" key="1">
    <citation type="journal article" date="2016" name="Int. J. Syst. Evol. Microbiol.">
        <title>Lysobacter erysipheiresistens sp. nov., an antagonist of powdery mildew, isolated from tobacco-cultivated soil.</title>
        <authorList>
            <person name="Xie B."/>
            <person name="Li T."/>
            <person name="Lin X."/>
            <person name="Wang C.J."/>
            <person name="Chen Y.J."/>
            <person name="Liu W.J."/>
            <person name="Zhao Z.W."/>
        </authorList>
    </citation>
    <scope>NUCLEOTIDE SEQUENCE [LARGE SCALE GENOMIC DNA]</scope>
    <source>
        <strain evidence="1 2">RS-LYSO-3</strain>
    </source>
</reference>
<evidence type="ECO:0000313" key="2">
    <source>
        <dbReference type="Proteomes" id="UP001355056"/>
    </source>
</evidence>